<feature type="chain" id="PRO_5034809280" evidence="1">
    <location>
        <begin position="23"/>
        <end position="142"/>
    </location>
</feature>
<evidence type="ECO:0000256" key="1">
    <source>
        <dbReference type="SAM" id="SignalP"/>
    </source>
</evidence>
<protein>
    <submittedName>
        <fullName evidence="2">Uncharacterized protein</fullName>
    </submittedName>
</protein>
<dbReference type="EMBL" id="JAEPRB010000006">
    <property type="protein sequence ID" value="KAG2227620.1"/>
    <property type="molecule type" value="Genomic_DNA"/>
</dbReference>
<name>A0A8H7SDL7_9FUNG</name>
<proteinExistence type="predicted"/>
<comment type="caution">
    <text evidence="2">The sequence shown here is derived from an EMBL/GenBank/DDBJ whole genome shotgun (WGS) entry which is preliminary data.</text>
</comment>
<reference evidence="2 3" key="1">
    <citation type="submission" date="2020-12" db="EMBL/GenBank/DDBJ databases">
        <title>Metabolic potential, ecology and presence of endohyphal bacteria is reflected in genomic diversity of Mucoromycotina.</title>
        <authorList>
            <person name="Muszewska A."/>
            <person name="Okrasinska A."/>
            <person name="Steczkiewicz K."/>
            <person name="Drgas O."/>
            <person name="Orlowska M."/>
            <person name="Perlinska-Lenart U."/>
            <person name="Aleksandrzak-Piekarczyk T."/>
            <person name="Szatraj K."/>
            <person name="Zielenkiewicz U."/>
            <person name="Pilsyk S."/>
            <person name="Malc E."/>
            <person name="Mieczkowski P."/>
            <person name="Kruszewska J.S."/>
            <person name="Biernat P."/>
            <person name="Pawlowska J."/>
        </authorList>
    </citation>
    <scope>NUCLEOTIDE SEQUENCE [LARGE SCALE GENOMIC DNA]</scope>
    <source>
        <strain evidence="2 3">CBS 142.35</strain>
    </source>
</reference>
<keyword evidence="3" id="KW-1185">Reference proteome</keyword>
<organism evidence="2 3">
    <name type="scientific">Circinella minor</name>
    <dbReference type="NCBI Taxonomy" id="1195481"/>
    <lineage>
        <taxon>Eukaryota</taxon>
        <taxon>Fungi</taxon>
        <taxon>Fungi incertae sedis</taxon>
        <taxon>Mucoromycota</taxon>
        <taxon>Mucoromycotina</taxon>
        <taxon>Mucoromycetes</taxon>
        <taxon>Mucorales</taxon>
        <taxon>Lichtheimiaceae</taxon>
        <taxon>Circinella</taxon>
    </lineage>
</organism>
<feature type="signal peptide" evidence="1">
    <location>
        <begin position="1"/>
        <end position="22"/>
    </location>
</feature>
<dbReference type="Proteomes" id="UP000646827">
    <property type="component" value="Unassembled WGS sequence"/>
</dbReference>
<gene>
    <name evidence="2" type="ORF">INT45_002305</name>
</gene>
<keyword evidence="1" id="KW-0732">Signal</keyword>
<evidence type="ECO:0000313" key="2">
    <source>
        <dbReference type="EMBL" id="KAG2227620.1"/>
    </source>
</evidence>
<dbReference type="AlphaFoldDB" id="A0A8H7SDL7"/>
<sequence length="142" mass="15992">MFFYALVPLAILLFTNLLPSNACCSYHIYNKTEDGIQLFVEQIDDGQHDSSKRNIGAFQHSIVSSASAIQYRNGNRNGKDKKDAINSTFTIYYGGDRPYNPVNLRRVSCPADGYIVAKGKGDDIRYESYDADHKLVETVRTK</sequence>
<evidence type="ECO:0000313" key="3">
    <source>
        <dbReference type="Proteomes" id="UP000646827"/>
    </source>
</evidence>
<accession>A0A8H7SDL7</accession>